<dbReference type="Gene3D" id="2.40.128.110">
    <property type="entry name" value="Lipid/polyisoprenoid-binding, YceI-like"/>
    <property type="match status" value="1"/>
</dbReference>
<name>A0A1J5TAS0_9ZZZZ</name>
<dbReference type="AlphaFoldDB" id="A0A1J5TAS0"/>
<gene>
    <name evidence="2" type="ORF">GALL_57130</name>
</gene>
<dbReference type="EMBL" id="MLJW01000015">
    <property type="protein sequence ID" value="OIR13328.1"/>
    <property type="molecule type" value="Genomic_DNA"/>
</dbReference>
<dbReference type="SUPFAM" id="SSF101874">
    <property type="entry name" value="YceI-like"/>
    <property type="match status" value="1"/>
</dbReference>
<organism evidence="2">
    <name type="scientific">mine drainage metagenome</name>
    <dbReference type="NCBI Taxonomy" id="410659"/>
    <lineage>
        <taxon>unclassified sequences</taxon>
        <taxon>metagenomes</taxon>
        <taxon>ecological metagenomes</taxon>
    </lineage>
</organism>
<reference evidence="2" key="1">
    <citation type="submission" date="2016-10" db="EMBL/GenBank/DDBJ databases">
        <title>Sequence of Gallionella enrichment culture.</title>
        <authorList>
            <person name="Poehlein A."/>
            <person name="Muehling M."/>
            <person name="Daniel R."/>
        </authorList>
    </citation>
    <scope>NUCLEOTIDE SEQUENCE</scope>
</reference>
<dbReference type="InterPro" id="IPR036761">
    <property type="entry name" value="TTHA0802/YceI-like_sf"/>
</dbReference>
<protein>
    <submittedName>
        <fullName evidence="2">YceI-like domain protein</fullName>
    </submittedName>
</protein>
<accession>A0A1J5TAS0</accession>
<comment type="caution">
    <text evidence="2">The sequence shown here is derived from an EMBL/GenBank/DDBJ whole genome shotgun (WGS) entry which is preliminary data.</text>
</comment>
<proteinExistence type="predicted"/>
<dbReference type="Pfam" id="PF04264">
    <property type="entry name" value="YceI"/>
    <property type="match status" value="1"/>
</dbReference>
<evidence type="ECO:0000259" key="1">
    <source>
        <dbReference type="Pfam" id="PF04264"/>
    </source>
</evidence>
<evidence type="ECO:0000313" key="2">
    <source>
        <dbReference type="EMBL" id="OIR13328.1"/>
    </source>
</evidence>
<sequence length="104" mass="11550">MDINAYKALKTDKFKNITFILTAAKVNADGTINGIGKLTIAGVTHDAELNVTYKINHDKSISISGSKKINLFYYNMQPSVFMGGLFKIGDEINVKFDLTLFKNK</sequence>
<dbReference type="InterPro" id="IPR007372">
    <property type="entry name" value="Lipid/polyisoprenoid-bd_YceI"/>
</dbReference>
<feature type="domain" description="Lipid/polyisoprenoid-binding YceI-like" evidence="1">
    <location>
        <begin position="7"/>
        <end position="99"/>
    </location>
</feature>